<evidence type="ECO:0000313" key="1">
    <source>
        <dbReference type="EMBL" id="KAJ1671239.1"/>
    </source>
</evidence>
<evidence type="ECO:0000313" key="2">
    <source>
        <dbReference type="Proteomes" id="UP001145114"/>
    </source>
</evidence>
<name>A0ACC1HDY8_9FUNG</name>
<dbReference type="EMBL" id="JAMZIH010008848">
    <property type="protein sequence ID" value="KAJ1671239.1"/>
    <property type="molecule type" value="Genomic_DNA"/>
</dbReference>
<sequence>HIENIQATVRDRNEEIFCMTEEIRNIWDKESGSSVQSKFERASQKEFRKRLKRLEFFQHTKVIAWSMDEIERLLTSTDVAWVAIDCIELLMTEAETLERAVSQVFMRKLEDLTTEIREQRQFILEEFNEGIATGREELAGIIGKLLLKEAWRILESNISLQRQNALLGLTDEKKGGQSKSEKKAQTATVTVPESIDSTDAFEDGYGPPSWLDPPPSETGAEDQPGDGGASGGKKKKKKNKKKKKSKNRSAGDDDTISMADSGTIDATDVGVETQARSELDIP</sequence>
<proteinExistence type="predicted"/>
<feature type="non-terminal residue" evidence="1">
    <location>
        <position position="1"/>
    </location>
</feature>
<feature type="non-terminal residue" evidence="1">
    <location>
        <position position="282"/>
    </location>
</feature>
<gene>
    <name evidence="1" type="ORF">EV182_007744</name>
</gene>
<protein>
    <submittedName>
        <fullName evidence="1">Uncharacterized protein</fullName>
    </submittedName>
</protein>
<keyword evidence="2" id="KW-1185">Reference proteome</keyword>
<accession>A0ACC1HDY8</accession>
<reference evidence="1" key="1">
    <citation type="submission" date="2022-06" db="EMBL/GenBank/DDBJ databases">
        <title>Phylogenomic reconstructions and comparative analyses of Kickxellomycotina fungi.</title>
        <authorList>
            <person name="Reynolds N.K."/>
            <person name="Stajich J.E."/>
            <person name="Barry K."/>
            <person name="Grigoriev I.V."/>
            <person name="Crous P."/>
            <person name="Smith M.E."/>
        </authorList>
    </citation>
    <scope>NUCLEOTIDE SEQUENCE</scope>
    <source>
        <strain evidence="1">RSA 2271</strain>
    </source>
</reference>
<comment type="caution">
    <text evidence="1">The sequence shown here is derived from an EMBL/GenBank/DDBJ whole genome shotgun (WGS) entry which is preliminary data.</text>
</comment>
<dbReference type="Proteomes" id="UP001145114">
    <property type="component" value="Unassembled WGS sequence"/>
</dbReference>
<organism evidence="1 2">
    <name type="scientific">Spiromyces aspiralis</name>
    <dbReference type="NCBI Taxonomy" id="68401"/>
    <lineage>
        <taxon>Eukaryota</taxon>
        <taxon>Fungi</taxon>
        <taxon>Fungi incertae sedis</taxon>
        <taxon>Zoopagomycota</taxon>
        <taxon>Kickxellomycotina</taxon>
        <taxon>Kickxellomycetes</taxon>
        <taxon>Kickxellales</taxon>
        <taxon>Kickxellaceae</taxon>
        <taxon>Spiromyces</taxon>
    </lineage>
</organism>